<dbReference type="Proteomes" id="UP001066276">
    <property type="component" value="Chromosome 7"/>
</dbReference>
<feature type="non-terminal residue" evidence="1">
    <location>
        <position position="114"/>
    </location>
</feature>
<feature type="non-terminal residue" evidence="1">
    <location>
        <position position="1"/>
    </location>
</feature>
<organism evidence="1 2">
    <name type="scientific">Pleurodeles waltl</name>
    <name type="common">Iberian ribbed newt</name>
    <dbReference type="NCBI Taxonomy" id="8319"/>
    <lineage>
        <taxon>Eukaryota</taxon>
        <taxon>Metazoa</taxon>
        <taxon>Chordata</taxon>
        <taxon>Craniata</taxon>
        <taxon>Vertebrata</taxon>
        <taxon>Euteleostomi</taxon>
        <taxon>Amphibia</taxon>
        <taxon>Batrachia</taxon>
        <taxon>Caudata</taxon>
        <taxon>Salamandroidea</taxon>
        <taxon>Salamandridae</taxon>
        <taxon>Pleurodelinae</taxon>
        <taxon>Pleurodeles</taxon>
    </lineage>
</organism>
<gene>
    <name evidence="1" type="ORF">NDU88_010852</name>
</gene>
<dbReference type="AlphaFoldDB" id="A0AAV7Q1E3"/>
<dbReference type="EMBL" id="JANPWB010000011">
    <property type="protein sequence ID" value="KAJ1132543.1"/>
    <property type="molecule type" value="Genomic_DNA"/>
</dbReference>
<comment type="caution">
    <text evidence="1">The sequence shown here is derived from an EMBL/GenBank/DDBJ whole genome shotgun (WGS) entry which is preliminary data.</text>
</comment>
<sequence length="114" mass="12729">ICLGVLVSICHAVQIPQCQLSASALECWSHGVIERHLSYSADFLISASALECWFHGVIERHLSYSADFLISAFAMQCGFLAGISIWHAVCFAWRDLTASGMQCRFHDLIYQHLP</sequence>
<evidence type="ECO:0000313" key="2">
    <source>
        <dbReference type="Proteomes" id="UP001066276"/>
    </source>
</evidence>
<keyword evidence="2" id="KW-1185">Reference proteome</keyword>
<accession>A0AAV7Q1E3</accession>
<reference evidence="1" key="1">
    <citation type="journal article" date="2022" name="bioRxiv">
        <title>Sequencing and chromosome-scale assembly of the giantPleurodeles waltlgenome.</title>
        <authorList>
            <person name="Brown T."/>
            <person name="Elewa A."/>
            <person name="Iarovenko S."/>
            <person name="Subramanian E."/>
            <person name="Araus A.J."/>
            <person name="Petzold A."/>
            <person name="Susuki M."/>
            <person name="Suzuki K.-i.T."/>
            <person name="Hayashi T."/>
            <person name="Toyoda A."/>
            <person name="Oliveira C."/>
            <person name="Osipova E."/>
            <person name="Leigh N.D."/>
            <person name="Simon A."/>
            <person name="Yun M.H."/>
        </authorList>
    </citation>
    <scope>NUCLEOTIDE SEQUENCE</scope>
    <source>
        <strain evidence="1">20211129_DDA</strain>
        <tissue evidence="1">Liver</tissue>
    </source>
</reference>
<name>A0AAV7Q1E3_PLEWA</name>
<proteinExistence type="predicted"/>
<evidence type="ECO:0000313" key="1">
    <source>
        <dbReference type="EMBL" id="KAJ1132543.1"/>
    </source>
</evidence>
<protein>
    <submittedName>
        <fullName evidence="1">Uncharacterized protein</fullName>
    </submittedName>
</protein>